<proteinExistence type="evidence at transcript level"/>
<protein>
    <submittedName>
        <fullName evidence="1">Uncharacterized protein</fullName>
    </submittedName>
</protein>
<accession>B3Y5I1</accession>
<dbReference type="EMBL" id="AB444212">
    <property type="protein sequence ID" value="BAG55338.1"/>
    <property type="molecule type" value="mRNA"/>
</dbReference>
<feature type="non-terminal residue" evidence="1">
    <location>
        <position position="1"/>
    </location>
</feature>
<sequence>AASCDKELSPVFASFQRNHRSVNCLIKTLQFALSYAHIIETIYRMNSGQSSMLPGQRLLLVAIRYSRSGIQCAYLQAKGGWLV</sequence>
<evidence type="ECO:0000313" key="1">
    <source>
        <dbReference type="EMBL" id="BAG55338.1"/>
    </source>
</evidence>
<dbReference type="AlphaFoldDB" id="B3Y5I1"/>
<feature type="non-terminal residue" evidence="1">
    <location>
        <position position="83"/>
    </location>
</feature>
<name>B3Y5I1_9CHLO</name>
<reference evidence="1" key="1">
    <citation type="submission" date="2008-07" db="EMBL/GenBank/DDBJ databases">
        <title>Characterization of the lipid accumulation in a new microalgal species, Pseudochoricystis ellipsoidea (Trebouxiophyceae).</title>
        <authorList>
            <person name="Satoh A."/>
            <person name="Kato M."/>
            <person name="Yamato K.T."/>
            <person name="Ikegami Y."/>
            <person name="Sekiguchi H."/>
            <person name="Kurano N."/>
            <person name="Miyachi S."/>
        </authorList>
    </citation>
    <scope>NUCLEOTIDE SEQUENCE</scope>
    <source>
        <strain evidence="1">MBIC11204</strain>
    </source>
</reference>
<reference evidence="1" key="2">
    <citation type="submission" date="2008-07" db="EMBL/GenBank/DDBJ databases">
        <title>Nitrogen-starvation-inducible cDNA clones isolated by using cDNA subtraction in a novel microalga accumulating lipids and hydrocarbons.</title>
        <authorList>
            <person name="Satoh A."/>
        </authorList>
    </citation>
    <scope>NUCLEOTIDE SEQUENCE</scope>
    <source>
        <strain evidence="1">MBIC11204</strain>
    </source>
</reference>
<organism evidence="1">
    <name type="scientific">Pseudochoricystis ellipsoidea</name>
    <name type="common">nom. nud.</name>
    <dbReference type="NCBI Taxonomy" id="546385"/>
    <lineage>
        <taxon>Eukaryota</taxon>
        <taxon>Viridiplantae</taxon>
        <taxon>Chlorophyta</taxon>
        <taxon>core chlorophytes</taxon>
        <taxon>Trebouxiophyceae</taxon>
    </lineage>
</organism>